<feature type="compositionally biased region" description="Low complexity" evidence="2">
    <location>
        <begin position="432"/>
        <end position="449"/>
    </location>
</feature>
<feature type="region of interest" description="Disordered" evidence="2">
    <location>
        <begin position="260"/>
        <end position="290"/>
    </location>
</feature>
<feature type="compositionally biased region" description="Low complexity" evidence="2">
    <location>
        <begin position="386"/>
        <end position="403"/>
    </location>
</feature>
<evidence type="ECO:0000313" key="6">
    <source>
        <dbReference type="Proteomes" id="UP001530293"/>
    </source>
</evidence>
<sequence>MDVDSPPTLSQEVTSSVAPGITMMSAKGGTATAAAASASSSTSSPRVIKIHPLAIIGISDHHTRVITGGSALPSNSPVVGLLFGYYSTTKSKNTTCDTAGERQGVVTTTTITIVDAEEMIYPTNTTTTTTTTTTSLASGDDEEEAQQQQCRTAILQKIELHQKVFPHHKVVGWYRVASASASASASATTAAAVAVSVAGVEPNYKDENAMDDDEEHHHLPVPGGEGGTEKDKKPVTAAAVVSPTKEDLIMTQSEMKWYCNHSSGGGGSSSSSSSGGGGGGGGGGDNNSPLFVLMDASKVNEDCNSSSGAATKSSGKRNSTALEELESGDELPLTVYETLTTSTDFYSSSGGDSAVVFVNAEFELETYEPERIAVERVFKTQPPPVGTSTSSTSTSTSSSVVAGTLGGGGGGDAVSGINRKTGKKSKKETDLQKPQPNQQQQQQQQSSKKLAFTRGPTEIDSHIVSLQSSIRAMNLRVSVLLEYLQKVERREVPSDDTLLRSIDGIVQQLPLVLAALEKGATATTSSSDGSGRTPLRKLEKEYSNAMLLSYLACTAKTAKAVHVYCEKFRVACESGKSDPRRPLY</sequence>
<evidence type="ECO:0000259" key="4">
    <source>
        <dbReference type="Pfam" id="PF13012"/>
    </source>
</evidence>
<feature type="domain" description="EIF3F/CSN6-like C-terminal" evidence="4">
    <location>
        <begin position="457"/>
        <end position="563"/>
    </location>
</feature>
<comment type="similarity">
    <text evidence="1">Belongs to the peptidase M67A family. CSN6 subfamily.</text>
</comment>
<keyword evidence="6" id="KW-1185">Reference proteome</keyword>
<organism evidence="5 6">
    <name type="scientific">Discostella pseudostelligera</name>
    <dbReference type="NCBI Taxonomy" id="259834"/>
    <lineage>
        <taxon>Eukaryota</taxon>
        <taxon>Sar</taxon>
        <taxon>Stramenopiles</taxon>
        <taxon>Ochrophyta</taxon>
        <taxon>Bacillariophyta</taxon>
        <taxon>Coscinodiscophyceae</taxon>
        <taxon>Thalassiosirophycidae</taxon>
        <taxon>Stephanodiscales</taxon>
        <taxon>Stephanodiscaceae</taxon>
        <taxon>Discostella</taxon>
    </lineage>
</organism>
<accession>A0ABD3M6G7</accession>
<feature type="domain" description="JAB1/MPN/MOV34 metalloenzyme" evidence="3">
    <location>
        <begin position="44"/>
        <end position="175"/>
    </location>
</feature>
<dbReference type="InterPro" id="IPR000555">
    <property type="entry name" value="JAMM/MPN+_dom"/>
</dbReference>
<dbReference type="Pfam" id="PF13012">
    <property type="entry name" value="MitMem_reg"/>
    <property type="match status" value="1"/>
</dbReference>
<gene>
    <name evidence="5" type="ORF">ACHAWU_002507</name>
</gene>
<feature type="region of interest" description="Disordered" evidence="2">
    <location>
        <begin position="204"/>
        <end position="236"/>
    </location>
</feature>
<evidence type="ECO:0000256" key="1">
    <source>
        <dbReference type="ARBA" id="ARBA00010893"/>
    </source>
</evidence>
<evidence type="ECO:0000259" key="3">
    <source>
        <dbReference type="Pfam" id="PF01398"/>
    </source>
</evidence>
<name>A0ABD3M6G7_9STRA</name>
<evidence type="ECO:0008006" key="7">
    <source>
        <dbReference type="Google" id="ProtNLM"/>
    </source>
</evidence>
<feature type="compositionally biased region" description="Gly residues" evidence="2">
    <location>
        <begin position="404"/>
        <end position="413"/>
    </location>
</feature>
<feature type="region of interest" description="Disordered" evidence="2">
    <location>
        <begin position="302"/>
        <end position="328"/>
    </location>
</feature>
<dbReference type="AlphaFoldDB" id="A0ABD3M6G7"/>
<protein>
    <recommendedName>
        <fullName evidence="7">COP9 signalosome complex subunit 6</fullName>
    </recommendedName>
</protein>
<comment type="caution">
    <text evidence="5">The sequence shown here is derived from an EMBL/GenBank/DDBJ whole genome shotgun (WGS) entry which is preliminary data.</text>
</comment>
<evidence type="ECO:0000313" key="5">
    <source>
        <dbReference type="EMBL" id="KAL3759237.1"/>
    </source>
</evidence>
<dbReference type="PANTHER" id="PTHR10540:SF8">
    <property type="entry name" value="COP9 SIGNALOSOME COMPLEX SUBUNIT 6"/>
    <property type="match status" value="1"/>
</dbReference>
<dbReference type="Proteomes" id="UP001530293">
    <property type="component" value="Unassembled WGS sequence"/>
</dbReference>
<feature type="compositionally biased region" description="Gly residues" evidence="2">
    <location>
        <begin position="263"/>
        <end position="285"/>
    </location>
</feature>
<dbReference type="Pfam" id="PF01398">
    <property type="entry name" value="JAB"/>
    <property type="match status" value="1"/>
</dbReference>
<reference evidence="5 6" key="1">
    <citation type="submission" date="2024-10" db="EMBL/GenBank/DDBJ databases">
        <title>Updated reference genomes for cyclostephanoid diatoms.</title>
        <authorList>
            <person name="Roberts W.R."/>
            <person name="Alverson A.J."/>
        </authorList>
    </citation>
    <scope>NUCLEOTIDE SEQUENCE [LARGE SCALE GENOMIC DNA]</scope>
    <source>
        <strain evidence="5 6">AJA232-27</strain>
    </source>
</reference>
<dbReference type="Gene3D" id="3.40.140.10">
    <property type="entry name" value="Cytidine Deaminase, domain 2"/>
    <property type="match status" value="2"/>
</dbReference>
<dbReference type="PANTHER" id="PTHR10540">
    <property type="entry name" value="EUKARYOTIC TRANSLATION INITIATION FACTOR 3 SUBUNIT F-RELATED"/>
    <property type="match status" value="1"/>
</dbReference>
<feature type="region of interest" description="Disordered" evidence="2">
    <location>
        <begin position="378"/>
        <end position="451"/>
    </location>
</feature>
<dbReference type="EMBL" id="JALLBG020000208">
    <property type="protein sequence ID" value="KAL3759237.1"/>
    <property type="molecule type" value="Genomic_DNA"/>
</dbReference>
<dbReference type="InterPro" id="IPR024969">
    <property type="entry name" value="EIF3F/CSN6-like_C"/>
</dbReference>
<evidence type="ECO:0000256" key="2">
    <source>
        <dbReference type="SAM" id="MobiDB-lite"/>
    </source>
</evidence>
<proteinExistence type="inferred from homology"/>